<comment type="caution">
    <text evidence="1">The sequence shown here is derived from an EMBL/GenBank/DDBJ whole genome shotgun (WGS) entry which is preliminary data.</text>
</comment>
<reference evidence="1" key="1">
    <citation type="journal article" date="2019" name="Sci. Rep.">
        <title>Draft genome of Tanacetum cinerariifolium, the natural source of mosquito coil.</title>
        <authorList>
            <person name="Yamashiro T."/>
            <person name="Shiraishi A."/>
            <person name="Satake H."/>
            <person name="Nakayama K."/>
        </authorList>
    </citation>
    <scope>NUCLEOTIDE SEQUENCE</scope>
</reference>
<organism evidence="1">
    <name type="scientific">Tanacetum cinerariifolium</name>
    <name type="common">Dalmatian daisy</name>
    <name type="synonym">Chrysanthemum cinerariifolium</name>
    <dbReference type="NCBI Taxonomy" id="118510"/>
    <lineage>
        <taxon>Eukaryota</taxon>
        <taxon>Viridiplantae</taxon>
        <taxon>Streptophyta</taxon>
        <taxon>Embryophyta</taxon>
        <taxon>Tracheophyta</taxon>
        <taxon>Spermatophyta</taxon>
        <taxon>Magnoliopsida</taxon>
        <taxon>eudicotyledons</taxon>
        <taxon>Gunneridae</taxon>
        <taxon>Pentapetalae</taxon>
        <taxon>asterids</taxon>
        <taxon>campanulids</taxon>
        <taxon>Asterales</taxon>
        <taxon>Asteraceae</taxon>
        <taxon>Asteroideae</taxon>
        <taxon>Anthemideae</taxon>
        <taxon>Anthemidinae</taxon>
        <taxon>Tanacetum</taxon>
    </lineage>
</organism>
<dbReference type="CDD" id="cd09272">
    <property type="entry name" value="RNase_HI_RT_Ty1"/>
    <property type="match status" value="1"/>
</dbReference>
<gene>
    <name evidence="1" type="ORF">Tci_047908</name>
</gene>
<evidence type="ECO:0008006" key="2">
    <source>
        <dbReference type="Google" id="ProtNLM"/>
    </source>
</evidence>
<sequence>MLAEAQESAQILDEDPLAFIADLGIPDGQAAQTTIPNTTAFQTKDLDAYDFEFDDVSKAKAVLMANLSNYGYVISTKAQRIRTTFYDGSVISSQHAITPMIDDEETLILEEILVNVLFYNKNCLLKKLSGYKLHTLILTNLLVHLSKLRLLRKFLSHPPSVVSPVQVTATRRAVDLVDSPVSTSIDQDAPSTNPSRLVSTRKQLQTDAMWCYFDAFLTSVETENYKEAMLKPSLIDAMQEEIYEFERLQMSMMGKMTFFRITNSSKSRGIFINQSNYALDIIKKYGMLSSDPVDTHMVDKSKLDKDQQGKLVDPTHYRVKRIFRYLKGTIDMGLWYSKDSCITITAYANADYAGCQDTRQSASGSAQFLGDKLTMGFNKIPLYYDKNSAITLRCNNVQRSRSKHIDVRYNFIKEQVENGVVELYFVRIEYQLADIFTKALP</sequence>
<protein>
    <recommendedName>
        <fullName evidence="2">Reverse transcriptase Ty1/copia-type domain-containing protein</fullName>
    </recommendedName>
</protein>
<proteinExistence type="predicted"/>
<dbReference type="AlphaFoldDB" id="A0A6L2MQ96"/>
<dbReference type="PANTHER" id="PTHR11439">
    <property type="entry name" value="GAG-POL-RELATED RETROTRANSPOSON"/>
    <property type="match status" value="1"/>
</dbReference>
<dbReference type="EMBL" id="BKCJ010007180">
    <property type="protein sequence ID" value="GEU75930.1"/>
    <property type="molecule type" value="Genomic_DNA"/>
</dbReference>
<accession>A0A6L2MQ96</accession>
<dbReference type="PANTHER" id="PTHR11439:SF483">
    <property type="entry name" value="PEPTIDE SYNTHASE GLIP-LIKE, PUTATIVE (AFU_ORTHOLOGUE AFUA_3G12920)-RELATED"/>
    <property type="match status" value="1"/>
</dbReference>
<evidence type="ECO:0000313" key="1">
    <source>
        <dbReference type="EMBL" id="GEU75930.1"/>
    </source>
</evidence>
<name>A0A6L2MQ96_TANCI</name>